<sequence>MFQGDALKGTFTGTARWVVDTTQLGLAQAWTSIILDSVILCYPVPVILSLHIKANRKIAIALVFRLGLLYVPHCSHPAVEHALAFASCCVAAAARLVPIKETIEEVSESAGQQIHSE</sequence>
<dbReference type="Proteomes" id="UP001497700">
    <property type="component" value="Unassembled WGS sequence"/>
</dbReference>
<keyword evidence="2" id="KW-1185">Reference proteome</keyword>
<organism evidence="1 2">
    <name type="scientific">Hypoxylon rubiginosum</name>
    <dbReference type="NCBI Taxonomy" id="110542"/>
    <lineage>
        <taxon>Eukaryota</taxon>
        <taxon>Fungi</taxon>
        <taxon>Dikarya</taxon>
        <taxon>Ascomycota</taxon>
        <taxon>Pezizomycotina</taxon>
        <taxon>Sordariomycetes</taxon>
        <taxon>Xylariomycetidae</taxon>
        <taxon>Xylariales</taxon>
        <taxon>Hypoxylaceae</taxon>
        <taxon>Hypoxylon</taxon>
    </lineage>
</organism>
<proteinExistence type="predicted"/>
<evidence type="ECO:0000313" key="1">
    <source>
        <dbReference type="EMBL" id="KAI4869216.1"/>
    </source>
</evidence>
<reference evidence="1 2" key="1">
    <citation type="journal article" date="2022" name="New Phytol.">
        <title>Ecological generalism drives hyperdiversity of secondary metabolite gene clusters in xylarialean endophytes.</title>
        <authorList>
            <person name="Franco M.E.E."/>
            <person name="Wisecaver J.H."/>
            <person name="Arnold A.E."/>
            <person name="Ju Y.M."/>
            <person name="Slot J.C."/>
            <person name="Ahrendt S."/>
            <person name="Moore L.P."/>
            <person name="Eastman K.E."/>
            <person name="Scott K."/>
            <person name="Konkel Z."/>
            <person name="Mondo S.J."/>
            <person name="Kuo A."/>
            <person name="Hayes R.D."/>
            <person name="Haridas S."/>
            <person name="Andreopoulos B."/>
            <person name="Riley R."/>
            <person name="LaButti K."/>
            <person name="Pangilinan J."/>
            <person name="Lipzen A."/>
            <person name="Amirebrahimi M."/>
            <person name="Yan J."/>
            <person name="Adam C."/>
            <person name="Keymanesh K."/>
            <person name="Ng V."/>
            <person name="Louie K."/>
            <person name="Northen T."/>
            <person name="Drula E."/>
            <person name="Henrissat B."/>
            <person name="Hsieh H.M."/>
            <person name="Youens-Clark K."/>
            <person name="Lutzoni F."/>
            <person name="Miadlikowska J."/>
            <person name="Eastwood D.C."/>
            <person name="Hamelin R.C."/>
            <person name="Grigoriev I.V."/>
            <person name="U'Ren J.M."/>
        </authorList>
    </citation>
    <scope>NUCLEOTIDE SEQUENCE [LARGE SCALE GENOMIC DNA]</scope>
    <source>
        <strain evidence="1 2">CBS 119005</strain>
    </source>
</reference>
<evidence type="ECO:0000313" key="2">
    <source>
        <dbReference type="Proteomes" id="UP001497700"/>
    </source>
</evidence>
<accession>A0ACB9ZCY7</accession>
<gene>
    <name evidence="1" type="ORF">F4820DRAFT_45044</name>
</gene>
<dbReference type="EMBL" id="MU393432">
    <property type="protein sequence ID" value="KAI4869216.1"/>
    <property type="molecule type" value="Genomic_DNA"/>
</dbReference>
<name>A0ACB9ZCY7_9PEZI</name>
<comment type="caution">
    <text evidence="1">The sequence shown here is derived from an EMBL/GenBank/DDBJ whole genome shotgun (WGS) entry which is preliminary data.</text>
</comment>
<protein>
    <submittedName>
        <fullName evidence="1">Uncharacterized protein</fullName>
    </submittedName>
</protein>